<dbReference type="AlphaFoldDB" id="A0A0K2UKR5"/>
<dbReference type="EMBL" id="HACA01021319">
    <property type="protein sequence ID" value="CDW38680.1"/>
    <property type="molecule type" value="Transcribed_RNA"/>
</dbReference>
<name>A0A0K2UKR5_LEPSM</name>
<proteinExistence type="predicted"/>
<evidence type="ECO:0000313" key="1">
    <source>
        <dbReference type="EMBL" id="CDW38680.1"/>
    </source>
</evidence>
<organism evidence="1">
    <name type="scientific">Lepeophtheirus salmonis</name>
    <name type="common">Salmon louse</name>
    <name type="synonym">Caligus salmonis</name>
    <dbReference type="NCBI Taxonomy" id="72036"/>
    <lineage>
        <taxon>Eukaryota</taxon>
        <taxon>Metazoa</taxon>
        <taxon>Ecdysozoa</taxon>
        <taxon>Arthropoda</taxon>
        <taxon>Crustacea</taxon>
        <taxon>Multicrustacea</taxon>
        <taxon>Hexanauplia</taxon>
        <taxon>Copepoda</taxon>
        <taxon>Siphonostomatoida</taxon>
        <taxon>Caligidae</taxon>
        <taxon>Lepeophtheirus</taxon>
    </lineage>
</organism>
<reference evidence="1" key="1">
    <citation type="submission" date="2014-05" db="EMBL/GenBank/DDBJ databases">
        <authorList>
            <person name="Chronopoulou M."/>
        </authorList>
    </citation>
    <scope>NUCLEOTIDE SEQUENCE</scope>
    <source>
        <tissue evidence="1">Whole organism</tissue>
    </source>
</reference>
<protein>
    <submittedName>
        <fullName evidence="1">Uncharacterized protein</fullName>
    </submittedName>
</protein>
<sequence length="55" mass="6578">MVNLSVYCVKGGQGCLRRKLKKFEEILFLTQKHQQFLVKRCRILNSDFLINFLIF</sequence>
<accession>A0A0K2UKR5</accession>